<evidence type="ECO:0000256" key="15">
    <source>
        <dbReference type="ARBA" id="ARBA00048914"/>
    </source>
</evidence>
<keyword evidence="11 16" id="KW-0573">Peptidoglycan synthesis</keyword>
<dbReference type="AlphaFoldDB" id="A0A3P7NWP4"/>
<evidence type="ECO:0000256" key="6">
    <source>
        <dbReference type="ARBA" id="ARBA00022618"/>
    </source>
</evidence>
<dbReference type="Gene3D" id="3.90.78.10">
    <property type="entry name" value="UDP-N-acetylenolpyruvoylglucosamine reductase, C-terminal domain"/>
    <property type="match status" value="1"/>
</dbReference>
<dbReference type="Proteomes" id="UP000279029">
    <property type="component" value="Chromosome"/>
</dbReference>
<dbReference type="GO" id="GO:0051301">
    <property type="term" value="P:cell division"/>
    <property type="evidence" value="ECO:0007669"/>
    <property type="project" value="UniProtKB-KW"/>
</dbReference>
<evidence type="ECO:0000256" key="5">
    <source>
        <dbReference type="ARBA" id="ARBA00022490"/>
    </source>
</evidence>
<keyword evidence="13 16" id="KW-0131">Cell cycle</keyword>
<evidence type="ECO:0000256" key="12">
    <source>
        <dbReference type="ARBA" id="ARBA00023002"/>
    </source>
</evidence>
<dbReference type="InterPro" id="IPR003170">
    <property type="entry name" value="MurB"/>
</dbReference>
<keyword evidence="8 16" id="KW-0274">FAD</keyword>
<dbReference type="PROSITE" id="PS51387">
    <property type="entry name" value="FAD_PCMH"/>
    <property type="match status" value="1"/>
</dbReference>
<feature type="domain" description="FAD-binding PCMH-type" evidence="17">
    <location>
        <begin position="32"/>
        <end position="197"/>
    </location>
</feature>
<evidence type="ECO:0000259" key="17">
    <source>
        <dbReference type="PROSITE" id="PS51387"/>
    </source>
</evidence>
<comment type="function">
    <text evidence="2 16">Cell wall formation.</text>
</comment>
<dbReference type="InterPro" id="IPR036635">
    <property type="entry name" value="MurB_C_sf"/>
</dbReference>
<dbReference type="Gene3D" id="3.30.43.10">
    <property type="entry name" value="Uridine Diphospho-n-acetylenolpyruvylglucosamine Reductase, domain 2"/>
    <property type="match status" value="1"/>
</dbReference>
<dbReference type="NCBIfam" id="TIGR00179">
    <property type="entry name" value="murB"/>
    <property type="match status" value="1"/>
</dbReference>
<evidence type="ECO:0000256" key="14">
    <source>
        <dbReference type="ARBA" id="ARBA00023316"/>
    </source>
</evidence>
<protein>
    <recommendedName>
        <fullName evidence="16">UDP-N-acetylenolpyruvoylglucosamine reductase</fullName>
        <ecNumber evidence="16">1.3.1.98</ecNumber>
    </recommendedName>
    <alternativeName>
        <fullName evidence="16">UDP-N-acetylmuramate dehydrogenase</fullName>
    </alternativeName>
</protein>
<dbReference type="GO" id="GO:0005829">
    <property type="term" value="C:cytosol"/>
    <property type="evidence" value="ECO:0007669"/>
    <property type="project" value="TreeGrafter"/>
</dbReference>
<dbReference type="Gene3D" id="3.30.465.10">
    <property type="match status" value="1"/>
</dbReference>
<dbReference type="GO" id="GO:0071555">
    <property type="term" value="P:cell wall organization"/>
    <property type="evidence" value="ECO:0007669"/>
    <property type="project" value="UniProtKB-KW"/>
</dbReference>
<keyword evidence="19" id="KW-1185">Reference proteome</keyword>
<dbReference type="HAMAP" id="MF_00037">
    <property type="entry name" value="MurB"/>
    <property type="match status" value="1"/>
</dbReference>
<feature type="active site" evidence="16">
    <location>
        <position position="176"/>
    </location>
</feature>
<dbReference type="EMBL" id="LR130778">
    <property type="protein sequence ID" value="VDN47385.1"/>
    <property type="molecule type" value="Genomic_DNA"/>
</dbReference>
<dbReference type="UniPathway" id="UPA00219"/>
<dbReference type="Pfam" id="PF02873">
    <property type="entry name" value="MurB_C"/>
    <property type="match status" value="1"/>
</dbReference>
<evidence type="ECO:0000256" key="16">
    <source>
        <dbReference type="HAMAP-Rule" id="MF_00037"/>
    </source>
</evidence>
<comment type="similarity">
    <text evidence="16">Belongs to the MurB family.</text>
</comment>
<evidence type="ECO:0000256" key="4">
    <source>
        <dbReference type="ARBA" id="ARBA00004752"/>
    </source>
</evidence>
<dbReference type="GO" id="GO:0009252">
    <property type="term" value="P:peptidoglycan biosynthetic process"/>
    <property type="evidence" value="ECO:0007669"/>
    <property type="project" value="UniProtKB-UniRule"/>
</dbReference>
<keyword evidence="5 16" id="KW-0963">Cytoplasm</keyword>
<evidence type="ECO:0000256" key="8">
    <source>
        <dbReference type="ARBA" id="ARBA00022827"/>
    </source>
</evidence>
<evidence type="ECO:0000256" key="11">
    <source>
        <dbReference type="ARBA" id="ARBA00022984"/>
    </source>
</evidence>
<dbReference type="PANTHER" id="PTHR21071">
    <property type="entry name" value="UDP-N-ACETYLENOLPYRUVOYLGLUCOSAMINE REDUCTASE"/>
    <property type="match status" value="1"/>
</dbReference>
<dbReference type="Pfam" id="PF01565">
    <property type="entry name" value="FAD_binding_4"/>
    <property type="match status" value="1"/>
</dbReference>
<feature type="active site" description="Proton donor" evidence="16">
    <location>
        <position position="226"/>
    </location>
</feature>
<evidence type="ECO:0000313" key="18">
    <source>
        <dbReference type="EMBL" id="VDN47385.1"/>
    </source>
</evidence>
<dbReference type="SUPFAM" id="SSF56176">
    <property type="entry name" value="FAD-binding/transporter-associated domain-like"/>
    <property type="match status" value="1"/>
</dbReference>
<dbReference type="InterPro" id="IPR011601">
    <property type="entry name" value="MurB_C"/>
</dbReference>
<gene>
    <name evidence="16 18" type="primary">murB</name>
    <name evidence="18" type="ORF">PATL70BA_1500</name>
</gene>
<dbReference type="GO" id="GO:0008360">
    <property type="term" value="P:regulation of cell shape"/>
    <property type="evidence" value="ECO:0007669"/>
    <property type="project" value="UniProtKB-KW"/>
</dbReference>
<evidence type="ECO:0000256" key="3">
    <source>
        <dbReference type="ARBA" id="ARBA00004496"/>
    </source>
</evidence>
<evidence type="ECO:0000256" key="9">
    <source>
        <dbReference type="ARBA" id="ARBA00022857"/>
    </source>
</evidence>
<dbReference type="OrthoDB" id="9804753at2"/>
<dbReference type="InterPro" id="IPR016167">
    <property type="entry name" value="FAD-bd_PCMH_sub1"/>
</dbReference>
<keyword evidence="7 16" id="KW-0285">Flavoprotein</keyword>
<dbReference type="SUPFAM" id="SSF56194">
    <property type="entry name" value="Uridine diphospho-N-Acetylenolpyruvylglucosamine reductase, MurB, C-terminal domain"/>
    <property type="match status" value="1"/>
</dbReference>
<dbReference type="InterPro" id="IPR016166">
    <property type="entry name" value="FAD-bd_PCMH"/>
</dbReference>
<comment type="subcellular location">
    <subcellularLocation>
        <location evidence="3 16">Cytoplasm</location>
    </subcellularLocation>
</comment>
<keyword evidence="12 16" id="KW-0560">Oxidoreductase</keyword>
<evidence type="ECO:0000313" key="19">
    <source>
        <dbReference type="Proteomes" id="UP000279029"/>
    </source>
</evidence>
<dbReference type="KEGG" id="cbar:PATL70BA_1500"/>
<organism evidence="18 19">
    <name type="scientific">Petrocella atlantisensis</name>
    <dbReference type="NCBI Taxonomy" id="2173034"/>
    <lineage>
        <taxon>Bacteria</taxon>
        <taxon>Bacillati</taxon>
        <taxon>Bacillota</taxon>
        <taxon>Clostridia</taxon>
        <taxon>Lachnospirales</taxon>
        <taxon>Vallitaleaceae</taxon>
        <taxon>Petrocella</taxon>
    </lineage>
</organism>
<comment type="catalytic activity">
    <reaction evidence="15 16">
        <text>UDP-N-acetyl-alpha-D-muramate + NADP(+) = UDP-N-acetyl-3-O-(1-carboxyvinyl)-alpha-D-glucosamine + NADPH + H(+)</text>
        <dbReference type="Rhea" id="RHEA:12248"/>
        <dbReference type="ChEBI" id="CHEBI:15378"/>
        <dbReference type="ChEBI" id="CHEBI:57783"/>
        <dbReference type="ChEBI" id="CHEBI:58349"/>
        <dbReference type="ChEBI" id="CHEBI:68483"/>
        <dbReference type="ChEBI" id="CHEBI:70757"/>
        <dbReference type="EC" id="1.3.1.98"/>
    </reaction>
</comment>
<feature type="active site" evidence="16">
    <location>
        <position position="296"/>
    </location>
</feature>
<sequence length="303" mass="33595">MIKLQERIDKNQFDGAGFFYNEPMSRHTSFKIGGPADLLFVPKTIEHIEDMIRLCMELDIPYYIMGNGSNLLVSDLGYRGVIIQICKNMSAYRIEGNRVYAQGGILLSSLAKHIYRAGLKGFEFASGIPGTLGGAVYMNAGAYGGEIKDAIIEAGTLTRKGEVRTLNKEALDLGYRHSSLQIHEDIVLSATLVFEQGDKKEIKALMQDLGQRRKDKQPIELPSAGSTFKRPEGYYAGKLIMDAGLSGYRIGDARVSIKHCGFVVNEGQATCKDVLDLIEYIQHEVKSKFDVDLEPEVKIIGDF</sequence>
<dbReference type="InterPro" id="IPR036318">
    <property type="entry name" value="FAD-bd_PCMH-like_sf"/>
</dbReference>
<keyword evidence="6 16" id="KW-0132">Cell division</keyword>
<evidence type="ECO:0000256" key="7">
    <source>
        <dbReference type="ARBA" id="ARBA00022630"/>
    </source>
</evidence>
<dbReference type="RefSeq" id="WP_125136703.1">
    <property type="nucleotide sequence ID" value="NZ_LR130778.1"/>
</dbReference>
<evidence type="ECO:0000256" key="10">
    <source>
        <dbReference type="ARBA" id="ARBA00022960"/>
    </source>
</evidence>
<dbReference type="PANTHER" id="PTHR21071:SF4">
    <property type="entry name" value="UDP-N-ACETYLENOLPYRUVOYLGLUCOSAMINE REDUCTASE"/>
    <property type="match status" value="1"/>
</dbReference>
<dbReference type="NCBIfam" id="NF010480">
    <property type="entry name" value="PRK13905.1"/>
    <property type="match status" value="1"/>
</dbReference>
<dbReference type="InterPro" id="IPR016169">
    <property type="entry name" value="FAD-bd_PCMH_sub2"/>
</dbReference>
<name>A0A3P7NWP4_9FIRM</name>
<comment type="pathway">
    <text evidence="4 16">Cell wall biogenesis; peptidoglycan biosynthesis.</text>
</comment>
<dbReference type="EC" id="1.3.1.98" evidence="16"/>
<reference evidence="18 19" key="1">
    <citation type="submission" date="2018-09" db="EMBL/GenBank/DDBJ databases">
        <authorList>
            <person name="Postec A."/>
        </authorList>
    </citation>
    <scope>NUCLEOTIDE SEQUENCE [LARGE SCALE GENOMIC DNA]</scope>
    <source>
        <strain evidence="18">70B-A</strain>
    </source>
</reference>
<evidence type="ECO:0000256" key="2">
    <source>
        <dbReference type="ARBA" id="ARBA00003921"/>
    </source>
</evidence>
<proteinExistence type="inferred from homology"/>
<dbReference type="InterPro" id="IPR006094">
    <property type="entry name" value="Oxid_FAD_bind_N"/>
</dbReference>
<dbReference type="GO" id="GO:0008762">
    <property type="term" value="F:UDP-N-acetylmuramate dehydrogenase activity"/>
    <property type="evidence" value="ECO:0007669"/>
    <property type="project" value="UniProtKB-UniRule"/>
</dbReference>
<comment type="cofactor">
    <cofactor evidence="1 16">
        <name>FAD</name>
        <dbReference type="ChEBI" id="CHEBI:57692"/>
    </cofactor>
</comment>
<keyword evidence="9 16" id="KW-0521">NADP</keyword>
<evidence type="ECO:0000256" key="13">
    <source>
        <dbReference type="ARBA" id="ARBA00023306"/>
    </source>
</evidence>
<evidence type="ECO:0000256" key="1">
    <source>
        <dbReference type="ARBA" id="ARBA00001974"/>
    </source>
</evidence>
<keyword evidence="10 16" id="KW-0133">Cell shape</keyword>
<keyword evidence="14 16" id="KW-0961">Cell wall biogenesis/degradation</keyword>
<accession>A0A3P7NWP4</accession>
<dbReference type="GO" id="GO:0071949">
    <property type="term" value="F:FAD binding"/>
    <property type="evidence" value="ECO:0007669"/>
    <property type="project" value="InterPro"/>
</dbReference>